<feature type="transmembrane region" description="Helical" evidence="1">
    <location>
        <begin position="7"/>
        <end position="31"/>
    </location>
</feature>
<evidence type="ECO:0000256" key="1">
    <source>
        <dbReference type="SAM" id="Phobius"/>
    </source>
</evidence>
<keyword evidence="3" id="KW-1185">Reference proteome</keyword>
<feature type="transmembrane region" description="Helical" evidence="1">
    <location>
        <begin position="185"/>
        <end position="209"/>
    </location>
</feature>
<dbReference type="FunCoup" id="A0A1Y2E8W4">
    <property type="interactions" value="96"/>
</dbReference>
<dbReference type="GO" id="GO:0045121">
    <property type="term" value="C:membrane raft"/>
    <property type="evidence" value="ECO:0007669"/>
    <property type="project" value="TreeGrafter"/>
</dbReference>
<feature type="transmembrane region" description="Helical" evidence="1">
    <location>
        <begin position="111"/>
        <end position="132"/>
    </location>
</feature>
<dbReference type="Pfam" id="PF06687">
    <property type="entry name" value="SUR7"/>
    <property type="match status" value="1"/>
</dbReference>
<dbReference type="GeneID" id="63779832"/>
<sequence>MAISRSTLSLAGITFLAGAIVMMFFIVLAGVSDANPLNKTYFLSADTSSITDARDRSQWTYFYICSPGNVDCSGAWPAPAFGWAWSQDAANAPSELAGSAGNNTTNHYYYLMWRFGWVFFLLGLFFAVMAWFSSFLACCGRLGAGLAGLSSAVALLFYTVAVALITTTFVKARNAFLADDKDAQLGTYAFGFMWGAWAAIFIATVLFCIGTRTQRSAAGGGKRWGRTRSVRSELGGRRVKEDYA</sequence>
<feature type="transmembrane region" description="Helical" evidence="1">
    <location>
        <begin position="144"/>
        <end position="165"/>
    </location>
</feature>
<keyword evidence="1" id="KW-1133">Transmembrane helix</keyword>
<evidence type="ECO:0000313" key="3">
    <source>
        <dbReference type="Proteomes" id="UP000193689"/>
    </source>
</evidence>
<keyword evidence="1" id="KW-0472">Membrane</keyword>
<dbReference type="OrthoDB" id="5419460at2759"/>
<dbReference type="EMBL" id="MCFJ01000004">
    <property type="protein sequence ID" value="ORY67754.1"/>
    <property type="molecule type" value="Genomic_DNA"/>
</dbReference>
<dbReference type="PANTHER" id="PTHR36414">
    <property type="entry name" value="PROTEIN SUR7"/>
    <property type="match status" value="1"/>
</dbReference>
<dbReference type="GO" id="GO:0005938">
    <property type="term" value="C:cell cortex"/>
    <property type="evidence" value="ECO:0007669"/>
    <property type="project" value="TreeGrafter"/>
</dbReference>
<dbReference type="Proteomes" id="UP000193689">
    <property type="component" value="Unassembled WGS sequence"/>
</dbReference>
<dbReference type="GO" id="GO:0005886">
    <property type="term" value="C:plasma membrane"/>
    <property type="evidence" value="ECO:0007669"/>
    <property type="project" value="InterPro"/>
</dbReference>
<gene>
    <name evidence="2" type="ORF">BCR38DRAFT_483360</name>
</gene>
<proteinExistence type="predicted"/>
<keyword evidence="1" id="KW-0812">Transmembrane</keyword>
<evidence type="ECO:0000313" key="2">
    <source>
        <dbReference type="EMBL" id="ORY67754.1"/>
    </source>
</evidence>
<dbReference type="GO" id="GO:0006897">
    <property type="term" value="P:endocytosis"/>
    <property type="evidence" value="ECO:0007669"/>
    <property type="project" value="TreeGrafter"/>
</dbReference>
<dbReference type="InterPro" id="IPR009571">
    <property type="entry name" value="SUR7/Rim9-like_fungi"/>
</dbReference>
<dbReference type="AlphaFoldDB" id="A0A1Y2E8W4"/>
<name>A0A1Y2E8W4_9PEZI</name>
<comment type="caution">
    <text evidence="2">The sequence shown here is derived from an EMBL/GenBank/DDBJ whole genome shotgun (WGS) entry which is preliminary data.</text>
</comment>
<organism evidence="2 3">
    <name type="scientific">Pseudomassariella vexata</name>
    <dbReference type="NCBI Taxonomy" id="1141098"/>
    <lineage>
        <taxon>Eukaryota</taxon>
        <taxon>Fungi</taxon>
        <taxon>Dikarya</taxon>
        <taxon>Ascomycota</taxon>
        <taxon>Pezizomycotina</taxon>
        <taxon>Sordariomycetes</taxon>
        <taxon>Xylariomycetidae</taxon>
        <taxon>Amphisphaeriales</taxon>
        <taxon>Pseudomassariaceae</taxon>
        <taxon>Pseudomassariella</taxon>
    </lineage>
</organism>
<dbReference type="PANTHER" id="PTHR36414:SF1">
    <property type="entry name" value="PROTEIN SUR7"/>
    <property type="match status" value="1"/>
</dbReference>
<dbReference type="GO" id="GO:0032185">
    <property type="term" value="P:septin cytoskeleton organization"/>
    <property type="evidence" value="ECO:0007669"/>
    <property type="project" value="TreeGrafter"/>
</dbReference>
<dbReference type="GO" id="GO:0030866">
    <property type="term" value="P:cortical actin cytoskeleton organization"/>
    <property type="evidence" value="ECO:0007669"/>
    <property type="project" value="TreeGrafter"/>
</dbReference>
<dbReference type="InParanoid" id="A0A1Y2E8W4"/>
<accession>A0A1Y2E8W4</accession>
<dbReference type="RefSeq" id="XP_040718378.1">
    <property type="nucleotide sequence ID" value="XM_040863620.1"/>
</dbReference>
<reference evidence="2 3" key="1">
    <citation type="submission" date="2016-07" db="EMBL/GenBank/DDBJ databases">
        <title>Pervasive Adenine N6-methylation of Active Genes in Fungi.</title>
        <authorList>
            <consortium name="DOE Joint Genome Institute"/>
            <person name="Mondo S.J."/>
            <person name="Dannebaum R.O."/>
            <person name="Kuo R.C."/>
            <person name="Labutti K."/>
            <person name="Haridas S."/>
            <person name="Kuo A."/>
            <person name="Salamov A."/>
            <person name="Ahrendt S.R."/>
            <person name="Lipzen A."/>
            <person name="Sullivan W."/>
            <person name="Andreopoulos W.B."/>
            <person name="Clum A."/>
            <person name="Lindquist E."/>
            <person name="Daum C."/>
            <person name="Ramamoorthy G.K."/>
            <person name="Gryganskyi A."/>
            <person name="Culley D."/>
            <person name="Magnuson J.K."/>
            <person name="James T.Y."/>
            <person name="O'Malley M.A."/>
            <person name="Stajich J.E."/>
            <person name="Spatafora J.W."/>
            <person name="Visel A."/>
            <person name="Grigoriev I.V."/>
        </authorList>
    </citation>
    <scope>NUCLEOTIDE SEQUENCE [LARGE SCALE GENOMIC DNA]</scope>
    <source>
        <strain evidence="2 3">CBS 129021</strain>
    </source>
</reference>
<dbReference type="GO" id="GO:0031505">
    <property type="term" value="P:fungal-type cell wall organization"/>
    <property type="evidence" value="ECO:0007669"/>
    <property type="project" value="TreeGrafter"/>
</dbReference>
<protein>
    <submittedName>
        <fullName evidence="2">Actin cortical patch SUR7/pH-response regulator pali</fullName>
    </submittedName>
</protein>